<dbReference type="InterPro" id="IPR044855">
    <property type="entry name" value="CoA-Trfase_III_dom3_sf"/>
</dbReference>
<name>A0A1Q4I300_9MYCO</name>
<protein>
    <submittedName>
        <fullName evidence="2">CoA transferase</fullName>
    </submittedName>
</protein>
<proteinExistence type="predicted"/>
<comment type="caution">
    <text evidence="2">The sequence shown here is derived from an EMBL/GenBank/DDBJ whole genome shotgun (WGS) entry which is preliminary data.</text>
</comment>
<sequence length="832" mass="90961">MLAGLGANVIKVEPPVGEITRTYGPFKDDIENPEQSLHFWHSNIGKRSVVLDLDEPADQARLRDLVSRADVFVHTRSLDYMRTRGLDQEALRANVPGLIYCRISPFGDDGPWADYPGSDLVHLALGGVAMNCGYDPEPSGHYDTPPIAPQMWQAYCIAGETTSIAIITALIYRQSSGRGQYLSASIHDAVSKNTETDVPNWVYQRLTNLRQTCRHSMPTAAVPALALTKDGRWLLPYRTYLPGGSALFKALVDMLARHGMQADLDDPKYLDDAYRAQPVVAQHIGDVTDRLIGRFLANREIWQEAQQVGMPWAPIRSPHENVTDPHFSAREAFKVVEHPELGESYTYTGARWYCPEVPWQSDTRPPMLGEHTAEVFEEISTQGAPGPRASHVAHRAAAEVSPSGKPFALSGVRVVDLSWLLASAGAGRFLAAHGAEVVKVEHSSRWDTMRFGAGFAPEGGRAERDKAQGPIAVPAGDRGPNKSGAFMEINAGKLGVSLNLKSAEGKQILERLIAEADMVIEGFSPGTMERMGFGYERLKEINPEIIYVQQSGTGEHGCYKGMRTYGPTAAAFAGNSEMSGMPAPFPPAGIGYSYLDWFGAYNMATAMLAALFRKQRTGLGCHIDASQIEIGIYLTGTAVLDHSVNGRVYERTGNRSPYKPAAPHGIYPTRGVDRWIALSSFTDEHWTTLVEVLNKPELGADARFATLADRLAHQDELDAVVAACTADCDGYELMYALAGRGFPAGVCQTAQDRCENDPQLAHLGWLEEVPQSEIGTWPVRTLPVVFSETPSYIGGFVGRSGPNYGEDNLSFYPSRLGLTMAEVEELLRTGVF</sequence>
<accession>A0A1Q4I300</accession>
<evidence type="ECO:0000313" key="3">
    <source>
        <dbReference type="Proteomes" id="UP000186438"/>
    </source>
</evidence>
<dbReference type="GO" id="GO:0008410">
    <property type="term" value="F:CoA-transferase activity"/>
    <property type="evidence" value="ECO:0007669"/>
    <property type="project" value="TreeGrafter"/>
</dbReference>
<dbReference type="InterPro" id="IPR050483">
    <property type="entry name" value="CoA-transferase_III_domain"/>
</dbReference>
<dbReference type="STRING" id="53378.BRW65_01080"/>
<evidence type="ECO:0000313" key="2">
    <source>
        <dbReference type="EMBL" id="OJZ76352.1"/>
    </source>
</evidence>
<keyword evidence="3" id="KW-1185">Reference proteome</keyword>
<dbReference type="AlphaFoldDB" id="A0A1Q4I300"/>
<dbReference type="SUPFAM" id="SSF89796">
    <property type="entry name" value="CoA-transferase family III (CaiB/BaiF)"/>
    <property type="match status" value="2"/>
</dbReference>
<dbReference type="Gene3D" id="3.30.1540.10">
    <property type="entry name" value="formyl-coa transferase, domain 3"/>
    <property type="match status" value="2"/>
</dbReference>
<dbReference type="EMBL" id="MPNT01000001">
    <property type="protein sequence ID" value="OJZ76352.1"/>
    <property type="molecule type" value="Genomic_DNA"/>
</dbReference>
<gene>
    <name evidence="2" type="ORF">BRW65_01080</name>
</gene>
<dbReference type="PANTHER" id="PTHR48207">
    <property type="entry name" value="SUCCINATE--HYDROXYMETHYLGLUTARATE COA-TRANSFERASE"/>
    <property type="match status" value="1"/>
</dbReference>
<keyword evidence="1 2" id="KW-0808">Transferase</keyword>
<dbReference type="Pfam" id="PF02515">
    <property type="entry name" value="CoA_transf_3"/>
    <property type="match status" value="2"/>
</dbReference>
<evidence type="ECO:0000256" key="1">
    <source>
        <dbReference type="ARBA" id="ARBA00022679"/>
    </source>
</evidence>
<dbReference type="Gene3D" id="3.40.50.10540">
    <property type="entry name" value="Crotonobetainyl-coa:carnitine coa-transferase, domain 1"/>
    <property type="match status" value="2"/>
</dbReference>
<dbReference type="Proteomes" id="UP000186438">
    <property type="component" value="Unassembled WGS sequence"/>
</dbReference>
<reference evidence="2 3" key="1">
    <citation type="submission" date="2016-11" db="EMBL/GenBank/DDBJ databases">
        <title>Genome sequences of unsequenced Mycobacteria.</title>
        <authorList>
            <person name="Greninger A.L."/>
            <person name="Fang F."/>
            <person name="Jerome K.R."/>
        </authorList>
    </citation>
    <scope>NUCLEOTIDE SEQUENCE [LARGE SCALE GENOMIC DNA]</scope>
    <source>
        <strain evidence="2 3">M11</strain>
    </source>
</reference>
<organism evidence="2 3">
    <name type="scientific">Mycobacterium paraffinicum</name>
    <dbReference type="NCBI Taxonomy" id="53378"/>
    <lineage>
        <taxon>Bacteria</taxon>
        <taxon>Bacillati</taxon>
        <taxon>Actinomycetota</taxon>
        <taxon>Actinomycetes</taxon>
        <taxon>Mycobacteriales</taxon>
        <taxon>Mycobacteriaceae</taxon>
        <taxon>Mycobacterium</taxon>
    </lineage>
</organism>
<dbReference type="InterPro" id="IPR003673">
    <property type="entry name" value="CoA-Trfase_fam_III"/>
</dbReference>
<dbReference type="InterPro" id="IPR023606">
    <property type="entry name" value="CoA-Trfase_III_dom_1_sf"/>
</dbReference>
<dbReference type="PANTHER" id="PTHR48207:SF4">
    <property type="entry name" value="BLL6097 PROTEIN"/>
    <property type="match status" value="1"/>
</dbReference>